<accession>A0A1I0CBK9</accession>
<keyword evidence="1" id="KW-0175">Coiled coil</keyword>
<organism evidence="2 3">
    <name type="scientific">Salinibacillus kushneri</name>
    <dbReference type="NCBI Taxonomy" id="237682"/>
    <lineage>
        <taxon>Bacteria</taxon>
        <taxon>Bacillati</taxon>
        <taxon>Bacillota</taxon>
        <taxon>Bacilli</taxon>
        <taxon>Bacillales</taxon>
        <taxon>Bacillaceae</taxon>
        <taxon>Salinibacillus</taxon>
    </lineage>
</organism>
<dbReference type="EMBL" id="FOHJ01000003">
    <property type="protein sequence ID" value="SET16365.1"/>
    <property type="molecule type" value="Genomic_DNA"/>
</dbReference>
<evidence type="ECO:0000313" key="2">
    <source>
        <dbReference type="EMBL" id="SET16365.1"/>
    </source>
</evidence>
<feature type="coiled-coil region" evidence="1">
    <location>
        <begin position="14"/>
        <end position="41"/>
    </location>
</feature>
<gene>
    <name evidence="2" type="ORF">SAMN05421676_10391</name>
</gene>
<dbReference type="RefSeq" id="WP_281242723.1">
    <property type="nucleotide sequence ID" value="NZ_FOHJ01000003.1"/>
</dbReference>
<sequence length="43" mass="5188">MMYWGFNQIYKTTLKSKKNNDAELAKELDALKQRVELLERKLE</sequence>
<keyword evidence="3" id="KW-1185">Reference proteome</keyword>
<protein>
    <submittedName>
        <fullName evidence="2">Uncharacterized protein</fullName>
    </submittedName>
</protein>
<proteinExistence type="predicted"/>
<dbReference type="AlphaFoldDB" id="A0A1I0CBK9"/>
<reference evidence="3" key="1">
    <citation type="submission" date="2016-10" db="EMBL/GenBank/DDBJ databases">
        <authorList>
            <person name="Varghese N."/>
            <person name="Submissions S."/>
        </authorList>
    </citation>
    <scope>NUCLEOTIDE SEQUENCE [LARGE SCALE GENOMIC DNA]</scope>
    <source>
        <strain evidence="3">CGMCC 1.3566</strain>
    </source>
</reference>
<evidence type="ECO:0000256" key="1">
    <source>
        <dbReference type="SAM" id="Coils"/>
    </source>
</evidence>
<evidence type="ECO:0000313" key="3">
    <source>
        <dbReference type="Proteomes" id="UP000199095"/>
    </source>
</evidence>
<dbReference type="Proteomes" id="UP000199095">
    <property type="component" value="Unassembled WGS sequence"/>
</dbReference>
<name>A0A1I0CBK9_9BACI</name>